<dbReference type="InterPro" id="IPR003400">
    <property type="entry name" value="ExbD"/>
</dbReference>
<evidence type="ECO:0000256" key="11">
    <source>
        <dbReference type="ARBA" id="ARBA00022989"/>
    </source>
</evidence>
<keyword evidence="17" id="KW-1185">Reference proteome</keyword>
<evidence type="ECO:0000313" key="17">
    <source>
        <dbReference type="Proteomes" id="UP001589692"/>
    </source>
</evidence>
<evidence type="ECO:0000256" key="14">
    <source>
        <dbReference type="SAM" id="MobiDB-lite"/>
    </source>
</evidence>
<dbReference type="PANTHER" id="PTHR30558:SF9">
    <property type="entry name" value="BIOPOLYMER TRANSPORT PROTEIN EXBD"/>
    <property type="match status" value="1"/>
</dbReference>
<keyword evidence="11 15" id="KW-1133">Transmembrane helix</keyword>
<dbReference type="InterPro" id="IPR014170">
    <property type="entry name" value="TonB_ExbD_1"/>
</dbReference>
<feature type="region of interest" description="Disordered" evidence="14">
    <location>
        <begin position="140"/>
        <end position="170"/>
    </location>
</feature>
<protein>
    <recommendedName>
        <fullName evidence="5">Biopolymer transport protein ExbD</fullName>
    </recommendedName>
</protein>
<name>A0ABV6AR38_9HYPH</name>
<keyword evidence="10 13" id="KW-0653">Protein transport</keyword>
<keyword evidence="12 15" id="KW-0472">Membrane</keyword>
<keyword evidence="9 13" id="KW-0812">Transmembrane</keyword>
<keyword evidence="7" id="KW-1003">Cell membrane</keyword>
<evidence type="ECO:0000256" key="8">
    <source>
        <dbReference type="ARBA" id="ARBA00022519"/>
    </source>
</evidence>
<dbReference type="EMBL" id="JBHMAA010000050">
    <property type="protein sequence ID" value="MFB9953075.1"/>
    <property type="molecule type" value="Genomic_DNA"/>
</dbReference>
<comment type="function">
    <text evidence="1">Involved in the TonB-dependent energy-dependent transport of various receptor-bound substrates.</text>
</comment>
<evidence type="ECO:0000313" key="16">
    <source>
        <dbReference type="EMBL" id="MFB9953075.1"/>
    </source>
</evidence>
<comment type="subcellular location">
    <subcellularLocation>
        <location evidence="2">Cell inner membrane</location>
        <topology evidence="2">Single-pass type II membrane protein</topology>
    </subcellularLocation>
    <subcellularLocation>
        <location evidence="13">Cell membrane</location>
        <topology evidence="13">Single-pass type II membrane protein</topology>
    </subcellularLocation>
</comment>
<evidence type="ECO:0000256" key="15">
    <source>
        <dbReference type="SAM" id="Phobius"/>
    </source>
</evidence>
<organism evidence="16 17">
    <name type="scientific">Rhizobium puerariae</name>
    <dbReference type="NCBI Taxonomy" id="1585791"/>
    <lineage>
        <taxon>Bacteria</taxon>
        <taxon>Pseudomonadati</taxon>
        <taxon>Pseudomonadota</taxon>
        <taxon>Alphaproteobacteria</taxon>
        <taxon>Hyphomicrobiales</taxon>
        <taxon>Rhizobiaceae</taxon>
        <taxon>Rhizobium/Agrobacterium group</taxon>
        <taxon>Rhizobium</taxon>
    </lineage>
</organism>
<reference evidence="16 17" key="1">
    <citation type="submission" date="2024-09" db="EMBL/GenBank/DDBJ databases">
        <authorList>
            <person name="Sun Q."/>
            <person name="Mori K."/>
        </authorList>
    </citation>
    <scope>NUCLEOTIDE SEQUENCE [LARGE SCALE GENOMIC DNA]</scope>
    <source>
        <strain evidence="16 17">TBRC 4938</strain>
    </source>
</reference>
<keyword evidence="6 13" id="KW-0813">Transport</keyword>
<dbReference type="RefSeq" id="WP_377265876.1">
    <property type="nucleotide sequence ID" value="NZ_JBHMAA010000050.1"/>
</dbReference>
<accession>A0ABV6AR38</accession>
<dbReference type="PANTHER" id="PTHR30558">
    <property type="entry name" value="EXBD MEMBRANE COMPONENT OF PMF-DRIVEN MACROMOLECULE IMPORT SYSTEM"/>
    <property type="match status" value="1"/>
</dbReference>
<dbReference type="Pfam" id="PF02472">
    <property type="entry name" value="ExbD"/>
    <property type="match status" value="1"/>
</dbReference>
<evidence type="ECO:0000256" key="10">
    <source>
        <dbReference type="ARBA" id="ARBA00022927"/>
    </source>
</evidence>
<gene>
    <name evidence="16" type="primary">exbD</name>
    <name evidence="16" type="ORF">ACFFP0_29925</name>
</gene>
<comment type="subunit">
    <text evidence="4">The accessory proteins ExbB and ExbD seem to form a complex with TonB.</text>
</comment>
<dbReference type="Gene3D" id="3.30.420.270">
    <property type="match status" value="1"/>
</dbReference>
<proteinExistence type="inferred from homology"/>
<feature type="transmembrane region" description="Helical" evidence="15">
    <location>
        <begin position="21"/>
        <end position="42"/>
    </location>
</feature>
<comment type="caution">
    <text evidence="16">The sequence shown here is derived from an EMBL/GenBank/DDBJ whole genome shotgun (WGS) entry which is preliminary data.</text>
</comment>
<evidence type="ECO:0000256" key="6">
    <source>
        <dbReference type="ARBA" id="ARBA00022448"/>
    </source>
</evidence>
<dbReference type="NCBIfam" id="TIGR02803">
    <property type="entry name" value="ExbD_1"/>
    <property type="match status" value="1"/>
</dbReference>
<evidence type="ECO:0000256" key="5">
    <source>
        <dbReference type="ARBA" id="ARBA00022090"/>
    </source>
</evidence>
<evidence type="ECO:0000256" key="13">
    <source>
        <dbReference type="RuleBase" id="RU003879"/>
    </source>
</evidence>
<evidence type="ECO:0000256" key="7">
    <source>
        <dbReference type="ARBA" id="ARBA00022475"/>
    </source>
</evidence>
<evidence type="ECO:0000256" key="2">
    <source>
        <dbReference type="ARBA" id="ARBA00004249"/>
    </source>
</evidence>
<evidence type="ECO:0000256" key="3">
    <source>
        <dbReference type="ARBA" id="ARBA00005811"/>
    </source>
</evidence>
<evidence type="ECO:0000256" key="9">
    <source>
        <dbReference type="ARBA" id="ARBA00022692"/>
    </source>
</evidence>
<sequence>MAGGIREQHGDELSENHEINVTPFIDVMLVLLIIFMVAAPLATVDVNVDLPASTARPAERPDEPLYLTVKEDLGLNIGNDAVERDQLAAALDRVTQGNRDTRIFLRADKTVDYGQFMEVMNLLRDAGYLKIALVGLETLPTPPGPGGGDATPPAPQPQAAPAPPAPGGMP</sequence>
<feature type="compositionally biased region" description="Pro residues" evidence="14">
    <location>
        <begin position="152"/>
        <end position="170"/>
    </location>
</feature>
<dbReference type="Proteomes" id="UP001589692">
    <property type="component" value="Unassembled WGS sequence"/>
</dbReference>
<keyword evidence="8" id="KW-0997">Cell inner membrane</keyword>
<evidence type="ECO:0000256" key="1">
    <source>
        <dbReference type="ARBA" id="ARBA00003540"/>
    </source>
</evidence>
<comment type="similarity">
    <text evidence="3 13">Belongs to the ExbD/TolR family.</text>
</comment>
<evidence type="ECO:0000256" key="4">
    <source>
        <dbReference type="ARBA" id="ARBA00011471"/>
    </source>
</evidence>
<evidence type="ECO:0000256" key="12">
    <source>
        <dbReference type="ARBA" id="ARBA00023136"/>
    </source>
</evidence>